<keyword evidence="2" id="KW-1185">Reference proteome</keyword>
<dbReference type="EMBL" id="JBHTGP010000011">
    <property type="protein sequence ID" value="MFD0686591.1"/>
    <property type="molecule type" value="Genomic_DNA"/>
</dbReference>
<reference evidence="2" key="1">
    <citation type="journal article" date="2019" name="Int. J. Syst. Evol. Microbiol.">
        <title>The Global Catalogue of Microorganisms (GCM) 10K type strain sequencing project: providing services to taxonomists for standard genome sequencing and annotation.</title>
        <authorList>
            <consortium name="The Broad Institute Genomics Platform"/>
            <consortium name="The Broad Institute Genome Sequencing Center for Infectious Disease"/>
            <person name="Wu L."/>
            <person name="Ma J."/>
        </authorList>
    </citation>
    <scope>NUCLEOTIDE SEQUENCE [LARGE SCALE GENOMIC DNA]</scope>
    <source>
        <strain evidence="2">JCM 9371</strain>
    </source>
</reference>
<dbReference type="Proteomes" id="UP001597063">
    <property type="component" value="Unassembled WGS sequence"/>
</dbReference>
<gene>
    <name evidence="1" type="ORF">ACFQZM_18975</name>
</gene>
<evidence type="ECO:0000313" key="1">
    <source>
        <dbReference type="EMBL" id="MFD0686591.1"/>
    </source>
</evidence>
<comment type="caution">
    <text evidence="1">The sequence shown here is derived from an EMBL/GenBank/DDBJ whole genome shotgun (WGS) entry which is preliminary data.</text>
</comment>
<evidence type="ECO:0000313" key="2">
    <source>
        <dbReference type="Proteomes" id="UP001597063"/>
    </source>
</evidence>
<protein>
    <recommendedName>
        <fullName evidence="3">Polynucleotide kinase</fullName>
    </recommendedName>
</protein>
<evidence type="ECO:0008006" key="3">
    <source>
        <dbReference type="Google" id="ProtNLM"/>
    </source>
</evidence>
<proteinExistence type="predicted"/>
<name>A0ABW2XQM8_9ACTN</name>
<accession>A0ABW2XQM8</accession>
<organism evidence="1 2">
    <name type="scientific">Actinomadura fibrosa</name>
    <dbReference type="NCBI Taxonomy" id="111802"/>
    <lineage>
        <taxon>Bacteria</taxon>
        <taxon>Bacillati</taxon>
        <taxon>Actinomycetota</taxon>
        <taxon>Actinomycetes</taxon>
        <taxon>Streptosporangiales</taxon>
        <taxon>Thermomonosporaceae</taxon>
        <taxon>Actinomadura</taxon>
    </lineage>
</organism>
<dbReference type="RefSeq" id="WP_131755764.1">
    <property type="nucleotide sequence ID" value="NZ_CAACUY010000008.1"/>
</dbReference>
<sequence length="176" mass="20072">MDTREPRLGVDFGRVIHGGVSAAGDADTVFLDGSFEEAMASPATEGVYEVLPGLIEAFGGQAWIISKCGDRIRERTLAWLDHHDFYERVGLPRENVRFCRKRPDKAWHCRELGITHMIDDRLDVHRAIREIVPYRYLFGPVPGPDWVRHVRGWADAAEISRDIPAGRRRPATRRSR</sequence>